<dbReference type="EC" id="2.4.2.9" evidence="2"/>
<keyword evidence="3" id="KW-1185">Reference proteome</keyword>
<reference evidence="2 3" key="1">
    <citation type="journal article" date="2012" name="J. Bacteriol.">
        <title>Genome Sequence of "Candidatus Mycoplasma haemolamae" Strain Purdue, a Red Blood Cell Pathogen of Alpacas (Vicugna pacos) and Llamas (Lama glama).</title>
        <authorList>
            <person name="Guimaraes A.M."/>
            <person name="Toth B."/>
            <person name="Santos A.P."/>
            <person name="do Nascimento N.C."/>
            <person name="Kritchevsky J.E."/>
            <person name="Messick J.B."/>
        </authorList>
    </citation>
    <scope>NUCLEOTIDE SEQUENCE [LARGE SCALE GENOMIC DNA]</scope>
    <source>
        <strain evidence="2 3">Purdue</strain>
    </source>
</reference>
<dbReference type="Gene3D" id="3.40.50.2020">
    <property type="match status" value="1"/>
</dbReference>
<dbReference type="NCBIfam" id="NF001097">
    <property type="entry name" value="PRK00129.1"/>
    <property type="match status" value="1"/>
</dbReference>
<dbReference type="EMBL" id="CP003731">
    <property type="protein sequence ID" value="AFO52491.1"/>
    <property type="molecule type" value="Genomic_DNA"/>
</dbReference>
<accession>I7CH48</accession>
<evidence type="ECO:0000259" key="1">
    <source>
        <dbReference type="Pfam" id="PF14681"/>
    </source>
</evidence>
<reference evidence="3" key="2">
    <citation type="submission" date="2012-07" db="EMBL/GenBank/DDBJ databases">
        <title>Complete genome sequence of 'Candidatus Mycoplasma haemolamae'.</title>
        <authorList>
            <person name="Guimaraes A.M.S."/>
            <person name="Toth B."/>
            <person name="Santos A.P."/>
            <person name="Nascimento N.C."/>
            <person name="Sojka J.E."/>
            <person name="Messick J.B."/>
        </authorList>
    </citation>
    <scope>NUCLEOTIDE SEQUENCE [LARGE SCALE GENOMIC DNA]</scope>
    <source>
        <strain evidence="3">Purdue</strain>
    </source>
</reference>
<keyword evidence="2" id="KW-0808">Transferase</keyword>
<protein>
    <submittedName>
        <fullName evidence="2">Uracil phosphoribosyltransferase</fullName>
        <ecNumber evidence="2">2.4.2.9</ecNumber>
    </submittedName>
</protein>
<dbReference type="HOGENOM" id="CLU_067096_2_2_14"/>
<dbReference type="AlphaFoldDB" id="I7CH48"/>
<keyword evidence="2" id="KW-0328">Glycosyltransferase</keyword>
<dbReference type="GO" id="GO:0004845">
    <property type="term" value="F:uracil phosphoribosyltransferase activity"/>
    <property type="evidence" value="ECO:0007669"/>
    <property type="project" value="UniProtKB-EC"/>
</dbReference>
<dbReference type="KEGG" id="mhl:MHLP_04555"/>
<dbReference type="InterPro" id="IPR029057">
    <property type="entry name" value="PRTase-like"/>
</dbReference>
<evidence type="ECO:0000313" key="3">
    <source>
        <dbReference type="Proteomes" id="UP000006502"/>
    </source>
</evidence>
<feature type="domain" description="Phosphoribosyltransferase" evidence="1">
    <location>
        <begin position="2"/>
        <end position="192"/>
    </location>
</feature>
<name>I7CH48_MYCHA</name>
<dbReference type="Pfam" id="PF14681">
    <property type="entry name" value="UPRTase"/>
    <property type="match status" value="1"/>
</dbReference>
<dbReference type="CDD" id="cd06223">
    <property type="entry name" value="PRTases_typeI"/>
    <property type="match status" value="1"/>
</dbReference>
<dbReference type="PATRIC" id="fig|1212765.3.peg.1034"/>
<dbReference type="Proteomes" id="UP000006502">
    <property type="component" value="Chromosome"/>
</dbReference>
<organism evidence="2 3">
    <name type="scientific">Mycoplasma haematolamae (strain Purdue)</name>
    <dbReference type="NCBI Taxonomy" id="1212765"/>
    <lineage>
        <taxon>Bacteria</taxon>
        <taxon>Bacillati</taxon>
        <taxon>Mycoplasmatota</taxon>
        <taxon>Mollicutes</taxon>
        <taxon>Mycoplasmataceae</taxon>
        <taxon>Mycoplasma</taxon>
    </lineage>
</organism>
<sequence length="193" mass="21452">MGKARDVNSNCELFSSCFRKISILIASEAAEEFKVEEKTINTPLMECTVKTIAKPITVIPVLRSGLIMADAMRFLFEDCTIAHLGLYRDDSLNAVKYYEKFPPELANTKILLCDPLIATAATVMKSLDIIYNEHKFTDVTLLGILISRQAADLLSQKYPNLNIYVADMDEKLNDYGYILPGVGDAGNRLFGTA</sequence>
<evidence type="ECO:0000313" key="2">
    <source>
        <dbReference type="EMBL" id="AFO52491.1"/>
    </source>
</evidence>
<dbReference type="SUPFAM" id="SSF53271">
    <property type="entry name" value="PRTase-like"/>
    <property type="match status" value="1"/>
</dbReference>
<gene>
    <name evidence="2" type="primary">upp</name>
    <name evidence="2" type="ordered locus">MHLP_04555</name>
</gene>
<dbReference type="InterPro" id="IPR000836">
    <property type="entry name" value="PRTase_dom"/>
</dbReference>
<proteinExistence type="predicted"/>
<dbReference type="STRING" id="1212765.MHLP_04555"/>